<dbReference type="PANTHER" id="PTHR33164">
    <property type="entry name" value="TRANSCRIPTIONAL REGULATOR, MARR FAMILY"/>
    <property type="match status" value="1"/>
</dbReference>
<dbReference type="PANTHER" id="PTHR33164:SF56">
    <property type="entry name" value="HTH-TYPE TRANSCRIPTIONAL REGULATOR MHQR"/>
    <property type="match status" value="1"/>
</dbReference>
<dbReference type="GeneID" id="93794424"/>
<evidence type="ECO:0000256" key="2">
    <source>
        <dbReference type="ARBA" id="ARBA00023125"/>
    </source>
</evidence>
<dbReference type="AlphaFoldDB" id="A0AAJ0NHR4"/>
<dbReference type="InterPro" id="IPR039422">
    <property type="entry name" value="MarR/SlyA-like"/>
</dbReference>
<evidence type="ECO:0000313" key="5">
    <source>
        <dbReference type="EMBL" id="KKB25904.1"/>
    </source>
</evidence>
<dbReference type="GO" id="GO:0006950">
    <property type="term" value="P:response to stress"/>
    <property type="evidence" value="ECO:0007669"/>
    <property type="project" value="TreeGrafter"/>
</dbReference>
<dbReference type="GO" id="GO:0003677">
    <property type="term" value="F:DNA binding"/>
    <property type="evidence" value="ECO:0007669"/>
    <property type="project" value="UniProtKB-KW"/>
</dbReference>
<dbReference type="Gene3D" id="1.10.10.10">
    <property type="entry name" value="Winged helix-like DNA-binding domain superfamily/Winged helix DNA-binding domain"/>
    <property type="match status" value="1"/>
</dbReference>
<comment type="caution">
    <text evidence="5">The sequence shown here is derived from an EMBL/GenBank/DDBJ whole genome shotgun (WGS) entry which is preliminary data.</text>
</comment>
<sequence length="146" mass="16505">MSRQESALNAFIGLTRTTDILEQIAKEDARKHQLNITEFAVLELLFHKGPQQVQHIRKRVLIASSSITYVVDCLVKKQLVNRVKDDKDKRVFNVALTAQGIQLMEAIFPQHAKALTEAFATLNDDELAQLNQLLKKVSTHAQMIEA</sequence>
<dbReference type="SUPFAM" id="SSF46785">
    <property type="entry name" value="Winged helix' DNA-binding domain"/>
    <property type="match status" value="1"/>
</dbReference>
<keyword evidence="1" id="KW-0805">Transcription regulation</keyword>
<gene>
    <name evidence="5" type="ORF">VV61_04915</name>
</gene>
<evidence type="ECO:0000256" key="1">
    <source>
        <dbReference type="ARBA" id="ARBA00023015"/>
    </source>
</evidence>
<dbReference type="InterPro" id="IPR036388">
    <property type="entry name" value="WH-like_DNA-bd_sf"/>
</dbReference>
<dbReference type="GO" id="GO:0003700">
    <property type="term" value="F:DNA-binding transcription factor activity"/>
    <property type="evidence" value="ECO:0007669"/>
    <property type="project" value="InterPro"/>
</dbReference>
<evidence type="ECO:0000313" key="6">
    <source>
        <dbReference type="Proteomes" id="UP000033530"/>
    </source>
</evidence>
<evidence type="ECO:0000256" key="3">
    <source>
        <dbReference type="ARBA" id="ARBA00023163"/>
    </source>
</evidence>
<dbReference type="Pfam" id="PF01047">
    <property type="entry name" value="MarR"/>
    <property type="match status" value="1"/>
</dbReference>
<dbReference type="PROSITE" id="PS50995">
    <property type="entry name" value="HTH_MARR_2"/>
    <property type="match status" value="1"/>
</dbReference>
<dbReference type="InterPro" id="IPR000835">
    <property type="entry name" value="HTH_MarR-typ"/>
</dbReference>
<name>A0AAJ0NHR4_STACA</name>
<dbReference type="EMBL" id="LAIU01000002">
    <property type="protein sequence ID" value="KKB25904.1"/>
    <property type="molecule type" value="Genomic_DNA"/>
</dbReference>
<accession>A0AAJ0NHR4</accession>
<keyword evidence="3" id="KW-0804">Transcription</keyword>
<dbReference type="Proteomes" id="UP000033530">
    <property type="component" value="Unassembled WGS sequence"/>
</dbReference>
<dbReference type="SMART" id="SM00347">
    <property type="entry name" value="HTH_MARR"/>
    <property type="match status" value="1"/>
</dbReference>
<protein>
    <submittedName>
        <fullName evidence="5">MarR family transcriptional regulator</fullName>
    </submittedName>
</protein>
<keyword evidence="2" id="KW-0238">DNA-binding</keyword>
<dbReference type="InterPro" id="IPR036390">
    <property type="entry name" value="WH_DNA-bd_sf"/>
</dbReference>
<dbReference type="RefSeq" id="WP_015901211.1">
    <property type="nucleotide sequence ID" value="NZ_BKAO01000003.1"/>
</dbReference>
<proteinExistence type="predicted"/>
<organism evidence="5 6">
    <name type="scientific">Staphylococcus carnosus</name>
    <dbReference type="NCBI Taxonomy" id="1281"/>
    <lineage>
        <taxon>Bacteria</taxon>
        <taxon>Bacillati</taxon>
        <taxon>Bacillota</taxon>
        <taxon>Bacilli</taxon>
        <taxon>Bacillales</taxon>
        <taxon>Staphylococcaceae</taxon>
        <taxon>Staphylococcus</taxon>
    </lineage>
</organism>
<dbReference type="PRINTS" id="PR00598">
    <property type="entry name" value="HTHMARR"/>
</dbReference>
<reference evidence="5 6" key="1">
    <citation type="submission" date="2015-03" db="EMBL/GenBank/DDBJ databases">
        <title>Draft Genome Sequence of S. carnosus subsp. utilis LTH 7013, Isolated from South Tirolean Ham.</title>
        <authorList>
            <person name="Mueller A."/>
            <person name="Huptas C."/>
            <person name="Wenning M."/>
            <person name="Weiss A."/>
            <person name="Schmidt H."/>
        </authorList>
    </citation>
    <scope>NUCLEOTIDE SEQUENCE [LARGE SCALE GENOMIC DNA]</scope>
    <source>
        <strain evidence="5 6">LTH7013</strain>
    </source>
</reference>
<feature type="domain" description="HTH marR-type" evidence="4">
    <location>
        <begin position="1"/>
        <end position="139"/>
    </location>
</feature>
<evidence type="ECO:0000259" key="4">
    <source>
        <dbReference type="PROSITE" id="PS50995"/>
    </source>
</evidence>